<dbReference type="EMBL" id="DTFI01000078">
    <property type="protein sequence ID" value="HGI43335.1"/>
    <property type="molecule type" value="Genomic_DNA"/>
</dbReference>
<dbReference type="AlphaFoldDB" id="A0A7C4B956"/>
<evidence type="ECO:0000259" key="2">
    <source>
        <dbReference type="Pfam" id="PF12706"/>
    </source>
</evidence>
<dbReference type="PANTHER" id="PTHR43546">
    <property type="entry name" value="UPF0173 METAL-DEPENDENT HYDROLASE MJ1163-RELATED"/>
    <property type="match status" value="1"/>
</dbReference>
<dbReference type="HAMAP" id="MF_01406">
    <property type="entry name" value="UPF0282"/>
    <property type="match status" value="1"/>
</dbReference>
<dbReference type="InterPro" id="IPR050114">
    <property type="entry name" value="UPF0173_UPF0282_UlaG_hydrolase"/>
</dbReference>
<organism evidence="3">
    <name type="scientific">Thermofilum pendens</name>
    <dbReference type="NCBI Taxonomy" id="2269"/>
    <lineage>
        <taxon>Archaea</taxon>
        <taxon>Thermoproteota</taxon>
        <taxon>Thermoprotei</taxon>
        <taxon>Thermofilales</taxon>
        <taxon>Thermofilaceae</taxon>
        <taxon>Thermofilum</taxon>
    </lineage>
</organism>
<comment type="caution">
    <text evidence="3">The sequence shown here is derived from an EMBL/GenBank/DDBJ whole genome shotgun (WGS) entry which is preliminary data.</text>
</comment>
<dbReference type="Gene3D" id="3.60.15.10">
    <property type="entry name" value="Ribonuclease Z/Hydroxyacylglutathione hydrolase-like"/>
    <property type="match status" value="1"/>
</dbReference>
<reference evidence="3" key="1">
    <citation type="journal article" date="2020" name="mSystems">
        <title>Genome- and Community-Level Interaction Insights into Carbon Utilization and Element Cycling Functions of Hydrothermarchaeota in Hydrothermal Sediment.</title>
        <authorList>
            <person name="Zhou Z."/>
            <person name="Liu Y."/>
            <person name="Xu W."/>
            <person name="Pan J."/>
            <person name="Luo Z.H."/>
            <person name="Li M."/>
        </authorList>
    </citation>
    <scope>NUCLEOTIDE SEQUENCE [LARGE SCALE GENOMIC DNA]</scope>
    <source>
        <strain evidence="3">SpSt-735</strain>
    </source>
</reference>
<dbReference type="Pfam" id="PF12706">
    <property type="entry name" value="Lactamase_B_2"/>
    <property type="match status" value="1"/>
</dbReference>
<dbReference type="InterPro" id="IPR036866">
    <property type="entry name" value="RibonucZ/Hydroxyglut_hydro"/>
</dbReference>
<dbReference type="InterPro" id="IPR014426">
    <property type="entry name" value="UPF0282_hydrls"/>
</dbReference>
<feature type="domain" description="Metallo-beta-lactamase" evidence="2">
    <location>
        <begin position="34"/>
        <end position="253"/>
    </location>
</feature>
<name>A0A7C4B956_THEPE</name>
<evidence type="ECO:0000313" key="3">
    <source>
        <dbReference type="EMBL" id="HGI43335.1"/>
    </source>
</evidence>
<gene>
    <name evidence="3" type="ORF">ENV17_02980</name>
</gene>
<accession>A0A7C4B956</accession>
<evidence type="ECO:0000256" key="1">
    <source>
        <dbReference type="HAMAP-Rule" id="MF_01406"/>
    </source>
</evidence>
<dbReference type="PIRSF" id="PIRSF004944">
    <property type="entry name" value="UCP004944_hydrls"/>
    <property type="match status" value="1"/>
</dbReference>
<proteinExistence type="inferred from homology"/>
<sequence>MLRVCSFEIEPLADESLGVRSMSILVATPDIVLLLDPGVSLAPRRFNLPPHPEEFRALAEARIRIVDRAQDAEVLVVSHYHRDHFTPPYESLYECCNRNDFVSMYSGRKELLVKALDNKTPFNQKKRAWQLTRELEKLGVRVRRVVEESISFGSTTLSFLPASHGSAKLGNVLVVILKYRDECTLVYAPDVQGPVDEAAFSRILATSFDIAIIGGPPLYLEEKSEELASIAQKGLANLATLVKANPRRVIVSHHLLRSPDWVEALEQHGVSEGDVLTYSSVRGGPLTLLEANRKLLFESDPPPSSYENILAKHKGRKCTQLLHEIQG</sequence>
<dbReference type="InterPro" id="IPR001279">
    <property type="entry name" value="Metallo-B-lactamas"/>
</dbReference>
<dbReference type="SUPFAM" id="SSF56281">
    <property type="entry name" value="Metallo-hydrolase/oxidoreductase"/>
    <property type="match status" value="1"/>
</dbReference>
<dbReference type="PANTHER" id="PTHR43546:SF4">
    <property type="entry name" value="UPF0282 PROTEIN MJ1629"/>
    <property type="match status" value="1"/>
</dbReference>
<comment type="similarity">
    <text evidence="1">Belongs to the UPF0282 family.</text>
</comment>
<protein>
    <recommendedName>
        <fullName evidence="1">UPF0282 protein ENV17_02980</fullName>
    </recommendedName>
</protein>